<dbReference type="PROSITE" id="PS50109">
    <property type="entry name" value="HIS_KIN"/>
    <property type="match status" value="1"/>
</dbReference>
<comment type="catalytic activity">
    <reaction evidence="1">
        <text>ATP + protein L-histidine = ADP + protein N-phospho-L-histidine.</text>
        <dbReference type="EC" id="2.7.13.3"/>
    </reaction>
</comment>
<evidence type="ECO:0000313" key="9">
    <source>
        <dbReference type="EMBL" id="TQQ82957.1"/>
    </source>
</evidence>
<evidence type="ECO:0000259" key="6">
    <source>
        <dbReference type="PROSITE" id="PS50109"/>
    </source>
</evidence>
<evidence type="ECO:0000256" key="3">
    <source>
        <dbReference type="ARBA" id="ARBA00022553"/>
    </source>
</evidence>
<comment type="caution">
    <text evidence="9">The sequence shown here is derived from an EMBL/GenBank/DDBJ whole genome shotgun (WGS) entry which is preliminary data.</text>
</comment>
<dbReference type="Pfam" id="PF02518">
    <property type="entry name" value="HATPase_c"/>
    <property type="match status" value="1"/>
</dbReference>
<dbReference type="SMART" id="SM00086">
    <property type="entry name" value="PAC"/>
    <property type="match status" value="2"/>
</dbReference>
<dbReference type="Pfam" id="PF08447">
    <property type="entry name" value="PAS_3"/>
    <property type="match status" value="1"/>
</dbReference>
<dbReference type="SMART" id="SM00387">
    <property type="entry name" value="HATPase_c"/>
    <property type="match status" value="1"/>
</dbReference>
<dbReference type="EC" id="2.7.13.3" evidence="2"/>
<dbReference type="InterPro" id="IPR001610">
    <property type="entry name" value="PAC"/>
</dbReference>
<evidence type="ECO:0000256" key="5">
    <source>
        <dbReference type="ARBA" id="ARBA00022777"/>
    </source>
</evidence>
<organism evidence="9 10">
    <name type="scientific">Halonotius terrestris</name>
    <dbReference type="NCBI Taxonomy" id="2487750"/>
    <lineage>
        <taxon>Archaea</taxon>
        <taxon>Methanobacteriati</taxon>
        <taxon>Methanobacteriota</taxon>
        <taxon>Stenosarchaea group</taxon>
        <taxon>Halobacteria</taxon>
        <taxon>Halobacteriales</taxon>
        <taxon>Haloferacaceae</taxon>
        <taxon>Halonotius</taxon>
    </lineage>
</organism>
<dbReference type="InterPro" id="IPR052162">
    <property type="entry name" value="Sensor_kinase/Photoreceptor"/>
</dbReference>
<dbReference type="InterPro" id="IPR013656">
    <property type="entry name" value="PAS_4"/>
</dbReference>
<evidence type="ECO:0000313" key="10">
    <source>
        <dbReference type="Proteomes" id="UP000705823"/>
    </source>
</evidence>
<dbReference type="Gene3D" id="3.30.450.20">
    <property type="entry name" value="PAS domain"/>
    <property type="match status" value="2"/>
</dbReference>
<dbReference type="Gene3D" id="3.30.565.10">
    <property type="entry name" value="Histidine kinase-like ATPase, C-terminal domain"/>
    <property type="match status" value="1"/>
</dbReference>
<dbReference type="PANTHER" id="PTHR43304:SF1">
    <property type="entry name" value="PAC DOMAIN-CONTAINING PROTEIN"/>
    <property type="match status" value="1"/>
</dbReference>
<dbReference type="RefSeq" id="WP_142979221.1">
    <property type="nucleotide sequence ID" value="NZ_RKLU01000002.1"/>
</dbReference>
<sequence length="488" mass="54793">MSSDTGSGPAATDSDGDRYRAIVEGITDLITVIDPDGTLTYVSPSANRLLGYEPAAVTGDRVFEYIHEADHEQVRAAIEAVSAAPDSSRQIELRFERDNGSWCWIEATLRNLVDTEPVGGILIVSRDITDRKEREQRIRDLKQRLELAVEGGKFGVWDWNMATDDVEFNERWATMLGYTPEEIGGTFAEWEERVHPEDIDRTAEALEAHIEGEADYYDSAFRMETADGDWKWIRTIGEIFERDESGEPTRAVGIHLDIDERKTYERRLKRQRNNLEVLNQVVRHDIRNDIQLVLAYVERAQQYVSPEGTQFMTQAIDAANDAIGRTETARDITEIMLQSETERQPISLRYVLETEIDDSRSRHEHALFHVDGAIPEVEVLADEMLEAVFRNLLSNAVQHNDKDVPEVTVSVTDEGGQVAVRIADNGPGIIDEHKAEIFDEGEMSLETGGTGLGLYLVEALVDRYGGEISVADNDPTGAVFTVRLPKAE</sequence>
<feature type="domain" description="PAS" evidence="7">
    <location>
        <begin position="15"/>
        <end position="85"/>
    </location>
</feature>
<protein>
    <recommendedName>
        <fullName evidence="2">histidine kinase</fullName>
        <ecNumber evidence="2">2.7.13.3</ecNumber>
    </recommendedName>
</protein>
<dbReference type="PROSITE" id="PS50113">
    <property type="entry name" value="PAC"/>
    <property type="match status" value="2"/>
</dbReference>
<dbReference type="Gene3D" id="2.10.70.100">
    <property type="match status" value="1"/>
</dbReference>
<reference evidence="9" key="1">
    <citation type="submission" date="2019-02" db="EMBL/GenBank/DDBJ databases">
        <title>Halonotius sp. a new haloarchaeum isolated from saline soil.</title>
        <authorList>
            <person name="Duran-Viseras A."/>
            <person name="Sanchez-Porro C."/>
            <person name="Ventosa A."/>
        </authorList>
    </citation>
    <scope>NUCLEOTIDE SEQUENCE</scope>
    <source>
        <strain evidence="9">F15B</strain>
    </source>
</reference>
<dbReference type="CDD" id="cd00130">
    <property type="entry name" value="PAS"/>
    <property type="match status" value="2"/>
</dbReference>
<dbReference type="EMBL" id="RKLU01000002">
    <property type="protein sequence ID" value="TQQ82957.1"/>
    <property type="molecule type" value="Genomic_DNA"/>
</dbReference>
<gene>
    <name evidence="9" type="ORF">EGH24_05840</name>
</gene>
<evidence type="ECO:0000256" key="2">
    <source>
        <dbReference type="ARBA" id="ARBA00012438"/>
    </source>
</evidence>
<dbReference type="InterPro" id="IPR036890">
    <property type="entry name" value="HATPase_C_sf"/>
</dbReference>
<proteinExistence type="predicted"/>
<evidence type="ECO:0000256" key="4">
    <source>
        <dbReference type="ARBA" id="ARBA00022679"/>
    </source>
</evidence>
<dbReference type="PANTHER" id="PTHR43304">
    <property type="entry name" value="PHYTOCHROME-LIKE PROTEIN CPH1"/>
    <property type="match status" value="1"/>
</dbReference>
<accession>A0A8J8PD14</accession>
<evidence type="ECO:0000256" key="1">
    <source>
        <dbReference type="ARBA" id="ARBA00000085"/>
    </source>
</evidence>
<name>A0A8J8PD14_9EURY</name>
<evidence type="ECO:0000259" key="7">
    <source>
        <dbReference type="PROSITE" id="PS50112"/>
    </source>
</evidence>
<keyword evidence="3" id="KW-0597">Phosphoprotein</keyword>
<dbReference type="InterPro" id="IPR004358">
    <property type="entry name" value="Sig_transdc_His_kin-like_C"/>
</dbReference>
<dbReference type="InterPro" id="IPR035965">
    <property type="entry name" value="PAS-like_dom_sf"/>
</dbReference>
<dbReference type="InterPro" id="IPR000700">
    <property type="entry name" value="PAS-assoc_C"/>
</dbReference>
<feature type="domain" description="Histidine kinase" evidence="6">
    <location>
        <begin position="281"/>
        <end position="488"/>
    </location>
</feature>
<keyword evidence="10" id="KW-1185">Reference proteome</keyword>
<dbReference type="InterPro" id="IPR000014">
    <property type="entry name" value="PAS"/>
</dbReference>
<dbReference type="AlphaFoldDB" id="A0A8J8PD14"/>
<keyword evidence="5" id="KW-0418">Kinase</keyword>
<dbReference type="SMART" id="SM00091">
    <property type="entry name" value="PAS"/>
    <property type="match status" value="2"/>
</dbReference>
<dbReference type="InterPro" id="IPR003594">
    <property type="entry name" value="HATPase_dom"/>
</dbReference>
<evidence type="ECO:0000259" key="8">
    <source>
        <dbReference type="PROSITE" id="PS50113"/>
    </source>
</evidence>
<dbReference type="PROSITE" id="PS50112">
    <property type="entry name" value="PAS"/>
    <property type="match status" value="2"/>
</dbReference>
<dbReference type="PRINTS" id="PR00344">
    <property type="entry name" value="BCTRLSENSOR"/>
</dbReference>
<dbReference type="Pfam" id="PF08448">
    <property type="entry name" value="PAS_4"/>
    <property type="match status" value="1"/>
</dbReference>
<dbReference type="SUPFAM" id="SSF55785">
    <property type="entry name" value="PYP-like sensor domain (PAS domain)"/>
    <property type="match status" value="2"/>
</dbReference>
<keyword evidence="4" id="KW-0808">Transferase</keyword>
<dbReference type="NCBIfam" id="TIGR00229">
    <property type="entry name" value="sensory_box"/>
    <property type="match status" value="2"/>
</dbReference>
<dbReference type="InterPro" id="IPR013655">
    <property type="entry name" value="PAS_fold_3"/>
</dbReference>
<dbReference type="OrthoDB" id="3369at2157"/>
<dbReference type="Proteomes" id="UP000705823">
    <property type="component" value="Unassembled WGS sequence"/>
</dbReference>
<feature type="domain" description="PAS" evidence="7">
    <location>
        <begin position="166"/>
        <end position="213"/>
    </location>
</feature>
<feature type="domain" description="PAC" evidence="8">
    <location>
        <begin position="217"/>
        <end position="270"/>
    </location>
</feature>
<dbReference type="SUPFAM" id="SSF55874">
    <property type="entry name" value="ATPase domain of HSP90 chaperone/DNA topoisomerase II/histidine kinase"/>
    <property type="match status" value="1"/>
</dbReference>
<dbReference type="GO" id="GO:0004673">
    <property type="term" value="F:protein histidine kinase activity"/>
    <property type="evidence" value="ECO:0007669"/>
    <property type="project" value="UniProtKB-EC"/>
</dbReference>
<feature type="domain" description="PAC" evidence="8">
    <location>
        <begin position="89"/>
        <end position="140"/>
    </location>
</feature>
<dbReference type="InterPro" id="IPR005467">
    <property type="entry name" value="His_kinase_dom"/>
</dbReference>